<proteinExistence type="predicted"/>
<dbReference type="GO" id="GO:0003964">
    <property type="term" value="F:RNA-directed DNA polymerase activity"/>
    <property type="evidence" value="ECO:0007669"/>
    <property type="project" value="UniProtKB-KW"/>
</dbReference>
<dbReference type="SUPFAM" id="SSF53098">
    <property type="entry name" value="Ribonuclease H-like"/>
    <property type="match status" value="1"/>
</dbReference>
<reference evidence="1" key="1">
    <citation type="journal article" date="2022" name="Int. J. Mol. Sci.">
        <title>Draft Genome of Tanacetum Coccineum: Genomic Comparison of Closely Related Tanacetum-Family Plants.</title>
        <authorList>
            <person name="Yamashiro T."/>
            <person name="Shiraishi A."/>
            <person name="Nakayama K."/>
            <person name="Satake H."/>
        </authorList>
    </citation>
    <scope>NUCLEOTIDE SEQUENCE</scope>
</reference>
<dbReference type="InterPro" id="IPR036397">
    <property type="entry name" value="RNaseH_sf"/>
</dbReference>
<protein>
    <submittedName>
        <fullName evidence="1">Reverse transcriptase domain-containing protein</fullName>
    </submittedName>
</protein>
<gene>
    <name evidence="1" type="ORF">Tco_1005162</name>
</gene>
<reference evidence="1" key="2">
    <citation type="submission" date="2022-01" db="EMBL/GenBank/DDBJ databases">
        <authorList>
            <person name="Yamashiro T."/>
            <person name="Shiraishi A."/>
            <person name="Satake H."/>
            <person name="Nakayama K."/>
        </authorList>
    </citation>
    <scope>NUCLEOTIDE SEQUENCE</scope>
</reference>
<accession>A0ABQ5FEX3</accession>
<dbReference type="Proteomes" id="UP001151760">
    <property type="component" value="Unassembled WGS sequence"/>
</dbReference>
<organism evidence="1 2">
    <name type="scientific">Tanacetum coccineum</name>
    <dbReference type="NCBI Taxonomy" id="301880"/>
    <lineage>
        <taxon>Eukaryota</taxon>
        <taxon>Viridiplantae</taxon>
        <taxon>Streptophyta</taxon>
        <taxon>Embryophyta</taxon>
        <taxon>Tracheophyta</taxon>
        <taxon>Spermatophyta</taxon>
        <taxon>Magnoliopsida</taxon>
        <taxon>eudicotyledons</taxon>
        <taxon>Gunneridae</taxon>
        <taxon>Pentapetalae</taxon>
        <taxon>asterids</taxon>
        <taxon>campanulids</taxon>
        <taxon>Asterales</taxon>
        <taxon>Asteraceae</taxon>
        <taxon>Asteroideae</taxon>
        <taxon>Anthemideae</taxon>
        <taxon>Anthemidinae</taxon>
        <taxon>Tanacetum</taxon>
    </lineage>
</organism>
<evidence type="ECO:0000313" key="2">
    <source>
        <dbReference type="Proteomes" id="UP001151760"/>
    </source>
</evidence>
<dbReference type="InterPro" id="IPR052160">
    <property type="entry name" value="Gypsy_RT_Integrase-like"/>
</dbReference>
<evidence type="ECO:0000313" key="1">
    <source>
        <dbReference type="EMBL" id="GJT61629.1"/>
    </source>
</evidence>
<comment type="caution">
    <text evidence="1">The sequence shown here is derived from an EMBL/GenBank/DDBJ whole genome shotgun (WGS) entry which is preliminary data.</text>
</comment>
<keyword evidence="1" id="KW-0548">Nucleotidyltransferase</keyword>
<dbReference type="InterPro" id="IPR012337">
    <property type="entry name" value="RNaseH-like_sf"/>
</dbReference>
<keyword evidence="2" id="KW-1185">Reference proteome</keyword>
<keyword evidence="1" id="KW-0695">RNA-directed DNA polymerase</keyword>
<name>A0ABQ5FEX3_9ASTR</name>
<sequence>MLDESTYYEDDDSAALVVRVELNHLVAEHVVVLVRALLSHPQKGPGWNTCPRACIAEDEAEQILRQCHSGPSGGHHGIATTARKVFEAGFYWPNIFCDTRRIPMALISDRGTHFCNYQMERAMEMYGVFHRFSTAYHPQTNMQAFKTPLGTTPFRIIFSKACHRPVKLEHKAYWAIKNCNMDLTKAGANRFLKINELNKIRLNAYESSISYKERTKIWHDKRIKTPINYEKGDKILLFNSRLRLFLGKLKSRWYRPFLVSKDLKNGVIKLYDEDGNEFIVNKQRVKPNQKDLLETDKHDDITLDDEGVVTSSYGYAWWWMEMARSLRLALVDHHRSKCPWSIADPWIKFECFTYKTRLTSFKICEKISSMGSKIMASCEDCLDGEGEVKVESMGGGVVIGVGQSEVKGGGVEFRVVNSLLGEILEEVM</sequence>
<dbReference type="EMBL" id="BQNB010017305">
    <property type="protein sequence ID" value="GJT61629.1"/>
    <property type="molecule type" value="Genomic_DNA"/>
</dbReference>
<keyword evidence="1" id="KW-0808">Transferase</keyword>
<dbReference type="PANTHER" id="PTHR47266">
    <property type="entry name" value="ENDONUCLEASE-RELATED"/>
    <property type="match status" value="1"/>
</dbReference>
<dbReference type="Gene3D" id="3.30.420.10">
    <property type="entry name" value="Ribonuclease H-like superfamily/Ribonuclease H"/>
    <property type="match status" value="1"/>
</dbReference>